<gene>
    <name evidence="2" type="ORF">GCU54_06425</name>
</gene>
<organism evidence="2 3">
    <name type="scientific">Geodermatophilus normandii</name>
    <dbReference type="NCBI Taxonomy" id="1137989"/>
    <lineage>
        <taxon>Bacteria</taxon>
        <taxon>Bacillati</taxon>
        <taxon>Actinomycetota</taxon>
        <taxon>Actinomycetes</taxon>
        <taxon>Geodermatophilales</taxon>
        <taxon>Geodermatophilaceae</taxon>
        <taxon>Geodermatophilus</taxon>
    </lineage>
</organism>
<feature type="transmembrane region" description="Helical" evidence="1">
    <location>
        <begin position="42"/>
        <end position="64"/>
    </location>
</feature>
<reference evidence="2 3" key="1">
    <citation type="submission" date="2019-12" db="EMBL/GenBank/DDBJ databases">
        <title>WGS of CPCC 203550 I12A-02606.</title>
        <authorList>
            <person name="Jiang Z."/>
        </authorList>
    </citation>
    <scope>NUCLEOTIDE SEQUENCE [LARGE SCALE GENOMIC DNA]</scope>
    <source>
        <strain evidence="2 3">I12A-02606</strain>
    </source>
</reference>
<sequence length="191" mass="19331">MDLRRARPWARAAGVTGIAANVLLVAFYAVEAGRTRVLPVSLGSANDVVGSVGTALMVPVVLAVSPGRWTRRLGLTATGVLTLAGPALVLGFVPFRVQMPIALGAFQGLAGWVLLSSRRRRGALPDEVTRLGMLSGGAVLGGGAVAGAGLLLPEGSSLRRAALAAGMAPAALGGLAVPIWFLRLGRAVPSP</sequence>
<evidence type="ECO:0000313" key="3">
    <source>
        <dbReference type="Proteomes" id="UP000471126"/>
    </source>
</evidence>
<dbReference type="RefSeq" id="WP_163475808.1">
    <property type="nucleotide sequence ID" value="NZ_JAAGWE010000011.1"/>
</dbReference>
<dbReference type="Proteomes" id="UP000471126">
    <property type="component" value="Unassembled WGS sequence"/>
</dbReference>
<comment type="caution">
    <text evidence="2">The sequence shown here is derived from an EMBL/GenBank/DDBJ whole genome shotgun (WGS) entry which is preliminary data.</text>
</comment>
<dbReference type="EMBL" id="JAAGWE010000011">
    <property type="protein sequence ID" value="NEM05656.1"/>
    <property type="molecule type" value="Genomic_DNA"/>
</dbReference>
<keyword evidence="1" id="KW-0812">Transmembrane</keyword>
<accession>A0A6P0GEH8</accession>
<feature type="transmembrane region" description="Helical" evidence="1">
    <location>
        <begin position="73"/>
        <end position="93"/>
    </location>
</feature>
<feature type="transmembrane region" description="Helical" evidence="1">
    <location>
        <begin position="12"/>
        <end position="30"/>
    </location>
</feature>
<proteinExistence type="predicted"/>
<feature type="transmembrane region" description="Helical" evidence="1">
    <location>
        <begin position="99"/>
        <end position="116"/>
    </location>
</feature>
<feature type="transmembrane region" description="Helical" evidence="1">
    <location>
        <begin position="128"/>
        <end position="150"/>
    </location>
</feature>
<protein>
    <submittedName>
        <fullName evidence="2">Uncharacterized protein</fullName>
    </submittedName>
</protein>
<keyword evidence="1" id="KW-1133">Transmembrane helix</keyword>
<keyword evidence="1" id="KW-0472">Membrane</keyword>
<name>A0A6P0GEH8_9ACTN</name>
<dbReference type="AlphaFoldDB" id="A0A6P0GEH8"/>
<feature type="transmembrane region" description="Helical" evidence="1">
    <location>
        <begin position="162"/>
        <end position="182"/>
    </location>
</feature>
<evidence type="ECO:0000256" key="1">
    <source>
        <dbReference type="SAM" id="Phobius"/>
    </source>
</evidence>
<evidence type="ECO:0000313" key="2">
    <source>
        <dbReference type="EMBL" id="NEM05656.1"/>
    </source>
</evidence>